<evidence type="ECO:0000256" key="3">
    <source>
        <dbReference type="ARBA" id="ARBA00022840"/>
    </source>
</evidence>
<dbReference type="SUPFAM" id="SSF56059">
    <property type="entry name" value="Glutathione synthetase ATP-binding domain-like"/>
    <property type="match status" value="1"/>
</dbReference>
<dbReference type="Proteomes" id="UP000266089">
    <property type="component" value="Unassembled WGS sequence"/>
</dbReference>
<dbReference type="PANTHER" id="PTHR43585">
    <property type="entry name" value="FUMIPYRROLE BIOSYNTHESIS PROTEIN C"/>
    <property type="match status" value="1"/>
</dbReference>
<dbReference type="Gene3D" id="3.30.470.20">
    <property type="entry name" value="ATP-grasp fold, B domain"/>
    <property type="match status" value="1"/>
</dbReference>
<dbReference type="PANTHER" id="PTHR43585:SF2">
    <property type="entry name" value="ATP-GRASP ENZYME FSQD"/>
    <property type="match status" value="1"/>
</dbReference>
<name>A0A399DVI7_9DEIN</name>
<sequence length="386" mass="44732">MNVVFLSPHFPPNFWPFCVRLREAGHNVLGLADAEYDALRPELKQALTEYYKVSDMHNYDELLRALGYFTHRYGKIDRLDSMNEYWLETEARLREDFNIFGLRPQDMDRVKRKSVMKQYFQQAGLRVARGRVCRTAVEAQDFVEEVGYPVVAKPDIGVGAAKTYKITNDAELMDYIATKPPVDYILEEFIPGRIITYDGLTDLQGNVVFDSSLEYSKGVMEVVNQDTDIYYYMVREIPEDLREAGRKVVQAFKVRERFFHFEFFRLEDGSLVALEVNMRPPGGLTIDMFNYANDMDIFKEWVNVLTHGRVSQQAQRPYFCAYVGRKDHIHYKRPHEQVLAEFGPLIAHHERISGIFAGAIGNYGYILRHPDLPTLLQAAQAIQERA</sequence>
<proteinExistence type="predicted"/>
<evidence type="ECO:0000313" key="6">
    <source>
        <dbReference type="EMBL" id="RIH76076.1"/>
    </source>
</evidence>
<keyword evidence="3 4" id="KW-0067">ATP-binding</keyword>
<gene>
    <name evidence="6" type="primary">rizA</name>
    <name evidence="6" type="ORF">Mcate_01940</name>
</gene>
<reference evidence="6 7" key="1">
    <citation type="submission" date="2018-08" db="EMBL/GenBank/DDBJ databases">
        <title>Meiothermus cateniformans JCM 15151 genome sequencing project.</title>
        <authorList>
            <person name="Da Costa M.S."/>
            <person name="Albuquerque L."/>
            <person name="Raposo P."/>
            <person name="Froufe H.J.C."/>
            <person name="Barroso C.S."/>
            <person name="Egas C."/>
        </authorList>
    </citation>
    <scope>NUCLEOTIDE SEQUENCE [LARGE SCALE GENOMIC DNA]</scope>
    <source>
        <strain evidence="6 7">JCM 15151</strain>
    </source>
</reference>
<accession>A0A399DVI7</accession>
<feature type="domain" description="ATP-grasp" evidence="5">
    <location>
        <begin position="117"/>
        <end position="306"/>
    </location>
</feature>
<dbReference type="AlphaFoldDB" id="A0A399DVI7"/>
<dbReference type="GO" id="GO:0016874">
    <property type="term" value="F:ligase activity"/>
    <property type="evidence" value="ECO:0007669"/>
    <property type="project" value="UniProtKB-KW"/>
</dbReference>
<dbReference type="PROSITE" id="PS50975">
    <property type="entry name" value="ATP_GRASP"/>
    <property type="match status" value="1"/>
</dbReference>
<keyword evidence="1 6" id="KW-0436">Ligase</keyword>
<keyword evidence="2 4" id="KW-0547">Nucleotide-binding</keyword>
<dbReference type="OrthoDB" id="24041at2"/>
<evidence type="ECO:0000256" key="4">
    <source>
        <dbReference type="PROSITE-ProRule" id="PRU00409"/>
    </source>
</evidence>
<evidence type="ECO:0000256" key="2">
    <source>
        <dbReference type="ARBA" id="ARBA00022741"/>
    </source>
</evidence>
<protein>
    <submittedName>
        <fullName evidence="6">L-arginine-specific L-amino acid ligase</fullName>
        <ecNumber evidence="6">6.3.2.48</ecNumber>
    </submittedName>
</protein>
<dbReference type="InterPro" id="IPR011761">
    <property type="entry name" value="ATP-grasp"/>
</dbReference>
<dbReference type="Gene3D" id="3.30.1490.20">
    <property type="entry name" value="ATP-grasp fold, A domain"/>
    <property type="match status" value="1"/>
</dbReference>
<dbReference type="Pfam" id="PF13535">
    <property type="entry name" value="ATP-grasp_4"/>
    <property type="match status" value="1"/>
</dbReference>
<evidence type="ECO:0000313" key="7">
    <source>
        <dbReference type="Proteomes" id="UP000266089"/>
    </source>
</evidence>
<dbReference type="GO" id="GO:0046872">
    <property type="term" value="F:metal ion binding"/>
    <property type="evidence" value="ECO:0007669"/>
    <property type="project" value="InterPro"/>
</dbReference>
<evidence type="ECO:0000256" key="1">
    <source>
        <dbReference type="ARBA" id="ARBA00022598"/>
    </source>
</evidence>
<dbReference type="RefSeq" id="WP_027888261.1">
    <property type="nucleotide sequence ID" value="NZ_JBHSXZ010000099.1"/>
</dbReference>
<evidence type="ECO:0000259" key="5">
    <source>
        <dbReference type="PROSITE" id="PS50975"/>
    </source>
</evidence>
<dbReference type="GO" id="GO:0005524">
    <property type="term" value="F:ATP binding"/>
    <property type="evidence" value="ECO:0007669"/>
    <property type="project" value="UniProtKB-UniRule"/>
</dbReference>
<dbReference type="InterPro" id="IPR052032">
    <property type="entry name" value="ATP-dep_AA_Ligase"/>
</dbReference>
<organism evidence="6 7">
    <name type="scientific">Meiothermus taiwanensis</name>
    <dbReference type="NCBI Taxonomy" id="172827"/>
    <lineage>
        <taxon>Bacteria</taxon>
        <taxon>Thermotogati</taxon>
        <taxon>Deinococcota</taxon>
        <taxon>Deinococci</taxon>
        <taxon>Thermales</taxon>
        <taxon>Thermaceae</taxon>
        <taxon>Meiothermus</taxon>
    </lineage>
</organism>
<dbReference type="Gene3D" id="3.40.50.20">
    <property type="match status" value="1"/>
</dbReference>
<dbReference type="InterPro" id="IPR013815">
    <property type="entry name" value="ATP_grasp_subdomain_1"/>
</dbReference>
<dbReference type="EC" id="6.3.2.48" evidence="6"/>
<comment type="caution">
    <text evidence="6">The sequence shown here is derived from an EMBL/GenBank/DDBJ whole genome shotgun (WGS) entry which is preliminary data.</text>
</comment>
<dbReference type="EMBL" id="QWKX01000051">
    <property type="protein sequence ID" value="RIH76076.1"/>
    <property type="molecule type" value="Genomic_DNA"/>
</dbReference>